<dbReference type="InterPro" id="IPR036271">
    <property type="entry name" value="Tet_transcr_reg_TetR-rel_C_sf"/>
</dbReference>
<dbReference type="SUPFAM" id="SSF48498">
    <property type="entry name" value="Tetracyclin repressor-like, C-terminal domain"/>
    <property type="match status" value="1"/>
</dbReference>
<sequence length="190" mass="20815">MDLRADAAQRRHLLLDAADEVFCEHGVLAPLERVIERSGLGRATLYRHFADRPALMLALLERGLDGLECCARDIGVRPDGLFLLLRDIAEHIAMSAPLSDYWRSMPRDHPAVEAARARLTAVLAPLLRCGIDAGRCRQDLDIGDLVLLLDMLGACQRGQDGAERKALALRGWWLLCHALTAPAPVAAAAR</sequence>
<dbReference type="Pfam" id="PF00440">
    <property type="entry name" value="TetR_N"/>
    <property type="match status" value="1"/>
</dbReference>
<dbReference type="OrthoDB" id="63332at2"/>
<dbReference type="PROSITE" id="PS50977">
    <property type="entry name" value="HTH_TETR_2"/>
    <property type="match status" value="1"/>
</dbReference>
<accession>A0A2S6ZBX1</accession>
<evidence type="ECO:0000313" key="5">
    <source>
        <dbReference type="Proteomes" id="UP000239898"/>
    </source>
</evidence>
<evidence type="ECO:0000313" key="4">
    <source>
        <dbReference type="EMBL" id="PPT86759.1"/>
    </source>
</evidence>
<reference evidence="4 5" key="1">
    <citation type="submission" date="2016-08" db="EMBL/GenBank/DDBJ databases">
        <title>Evolution of the type three secretion system and type three effector repertoires in Xanthomonas.</title>
        <authorList>
            <person name="Merda D."/>
            <person name="Briand M."/>
            <person name="Bosis E."/>
            <person name="Rousseau C."/>
            <person name="Portier P."/>
            <person name="Jacques M.-A."/>
            <person name="Fischer-Le Saux M."/>
        </authorList>
    </citation>
    <scope>NUCLEOTIDE SEQUENCE [LARGE SCALE GENOMIC DNA]</scope>
    <source>
        <strain evidence="4 5">CFBP 4691</strain>
    </source>
</reference>
<feature type="DNA-binding region" description="H-T-H motif" evidence="2">
    <location>
        <begin position="30"/>
        <end position="49"/>
    </location>
</feature>
<dbReference type="InterPro" id="IPR050109">
    <property type="entry name" value="HTH-type_TetR-like_transc_reg"/>
</dbReference>
<dbReference type="GO" id="GO:0000976">
    <property type="term" value="F:transcription cis-regulatory region binding"/>
    <property type="evidence" value="ECO:0007669"/>
    <property type="project" value="TreeGrafter"/>
</dbReference>
<evidence type="ECO:0000259" key="3">
    <source>
        <dbReference type="PROSITE" id="PS50977"/>
    </source>
</evidence>
<gene>
    <name evidence="4" type="ORF">XthCFBP4691_16000</name>
</gene>
<dbReference type="PANTHER" id="PTHR30055">
    <property type="entry name" value="HTH-TYPE TRANSCRIPTIONAL REGULATOR RUTR"/>
    <property type="match status" value="1"/>
</dbReference>
<comment type="caution">
    <text evidence="4">The sequence shown here is derived from an EMBL/GenBank/DDBJ whole genome shotgun (WGS) entry which is preliminary data.</text>
</comment>
<dbReference type="Proteomes" id="UP000239898">
    <property type="component" value="Unassembled WGS sequence"/>
</dbReference>
<dbReference type="InterPro" id="IPR009057">
    <property type="entry name" value="Homeodomain-like_sf"/>
</dbReference>
<feature type="domain" description="HTH tetR-type" evidence="3">
    <location>
        <begin position="8"/>
        <end position="67"/>
    </location>
</feature>
<dbReference type="PANTHER" id="PTHR30055:SF223">
    <property type="entry name" value="HTH-TYPE TRANSCRIPTIONAL REGULATOR UIDR"/>
    <property type="match status" value="1"/>
</dbReference>
<evidence type="ECO:0000256" key="2">
    <source>
        <dbReference type="PROSITE-ProRule" id="PRU00335"/>
    </source>
</evidence>
<dbReference type="RefSeq" id="WP_128421326.1">
    <property type="nucleotide sequence ID" value="NZ_CP049017.1"/>
</dbReference>
<keyword evidence="1 2" id="KW-0238">DNA-binding</keyword>
<dbReference type="Gene3D" id="1.10.357.10">
    <property type="entry name" value="Tetracycline Repressor, domain 2"/>
    <property type="match status" value="1"/>
</dbReference>
<keyword evidence="5" id="KW-1185">Reference proteome</keyword>
<dbReference type="AlphaFoldDB" id="A0A2S6ZBX1"/>
<dbReference type="PRINTS" id="PR00455">
    <property type="entry name" value="HTHTETR"/>
</dbReference>
<proteinExistence type="predicted"/>
<dbReference type="InterPro" id="IPR049445">
    <property type="entry name" value="TetR_SbtR-like_C"/>
</dbReference>
<evidence type="ECO:0000256" key="1">
    <source>
        <dbReference type="ARBA" id="ARBA00023125"/>
    </source>
</evidence>
<dbReference type="EMBL" id="MIGX01000101">
    <property type="protein sequence ID" value="PPT86759.1"/>
    <property type="molecule type" value="Genomic_DNA"/>
</dbReference>
<dbReference type="InterPro" id="IPR001647">
    <property type="entry name" value="HTH_TetR"/>
</dbReference>
<dbReference type="GO" id="GO:0003700">
    <property type="term" value="F:DNA-binding transcription factor activity"/>
    <property type="evidence" value="ECO:0007669"/>
    <property type="project" value="TreeGrafter"/>
</dbReference>
<dbReference type="Pfam" id="PF21597">
    <property type="entry name" value="TetR_C_43"/>
    <property type="match status" value="1"/>
</dbReference>
<dbReference type="SUPFAM" id="SSF46689">
    <property type="entry name" value="Homeodomain-like"/>
    <property type="match status" value="1"/>
</dbReference>
<organism evidence="4 5">
    <name type="scientific">Xanthomonas theicola</name>
    <dbReference type="NCBI Taxonomy" id="56464"/>
    <lineage>
        <taxon>Bacteria</taxon>
        <taxon>Pseudomonadati</taxon>
        <taxon>Pseudomonadota</taxon>
        <taxon>Gammaproteobacteria</taxon>
        <taxon>Lysobacterales</taxon>
        <taxon>Lysobacteraceae</taxon>
        <taxon>Xanthomonas</taxon>
    </lineage>
</organism>
<protein>
    <submittedName>
        <fullName evidence="4">TetR family transcriptional regulator</fullName>
    </submittedName>
</protein>
<name>A0A2S6ZBX1_9XANT</name>